<reference evidence="3 4" key="2">
    <citation type="submission" date="2014-03" db="EMBL/GenBank/DDBJ databases">
        <title>The Genome Sequence of Anncaliia algerae insect isolate PRA339.</title>
        <authorList>
            <consortium name="The Broad Institute Genome Sequencing Platform"/>
            <consortium name="The Broad Institute Genome Sequencing Center for Infectious Disease"/>
            <person name="Cuomo C."/>
            <person name="Becnel J."/>
            <person name="Sanscrainte N."/>
            <person name="Walker B."/>
            <person name="Young S.K."/>
            <person name="Zeng Q."/>
            <person name="Gargeya S."/>
            <person name="Fitzgerald M."/>
            <person name="Haas B."/>
            <person name="Abouelleil A."/>
            <person name="Alvarado L."/>
            <person name="Arachchi H.M."/>
            <person name="Berlin A.M."/>
            <person name="Chapman S.B."/>
            <person name="Dewar J."/>
            <person name="Goldberg J."/>
            <person name="Griggs A."/>
            <person name="Gujja S."/>
            <person name="Hansen M."/>
            <person name="Howarth C."/>
            <person name="Imamovic A."/>
            <person name="Larimer J."/>
            <person name="McCowan C."/>
            <person name="Murphy C."/>
            <person name="Neiman D."/>
            <person name="Pearson M."/>
            <person name="Priest M."/>
            <person name="Roberts A."/>
            <person name="Saif S."/>
            <person name="Shea T."/>
            <person name="Sisk P."/>
            <person name="Sykes S."/>
            <person name="Wortman J."/>
            <person name="Nusbaum C."/>
            <person name="Birren B."/>
        </authorList>
    </citation>
    <scope>NUCLEOTIDE SEQUENCE [LARGE SCALE GENOMIC DNA]</scope>
    <source>
        <strain evidence="3 4">PRA339</strain>
    </source>
</reference>
<dbReference type="Proteomes" id="UP000030655">
    <property type="component" value="Unassembled WGS sequence"/>
</dbReference>
<reference evidence="4" key="1">
    <citation type="submission" date="2013-02" db="EMBL/GenBank/DDBJ databases">
        <authorList>
            <consortium name="The Broad Institute Genome Sequencing Platform"/>
            <person name="Cuomo C."/>
            <person name="Becnel J."/>
            <person name="Sanscrainte N."/>
            <person name="Walker B."/>
            <person name="Young S.K."/>
            <person name="Zeng Q."/>
            <person name="Gargeya S."/>
            <person name="Fitzgerald M."/>
            <person name="Haas B."/>
            <person name="Abouelleil A."/>
            <person name="Alvarado L."/>
            <person name="Arachchi H.M."/>
            <person name="Berlin A.M."/>
            <person name="Chapman S.B."/>
            <person name="Dewar J."/>
            <person name="Goldberg J."/>
            <person name="Griggs A."/>
            <person name="Gujja S."/>
            <person name="Hansen M."/>
            <person name="Howarth C."/>
            <person name="Imamovic A."/>
            <person name="Larimer J."/>
            <person name="McCowan C."/>
            <person name="Murphy C."/>
            <person name="Neiman D."/>
            <person name="Pearson M."/>
            <person name="Priest M."/>
            <person name="Roberts A."/>
            <person name="Saif S."/>
            <person name="Shea T."/>
            <person name="Sisk P."/>
            <person name="Sykes S."/>
            <person name="Wortman J."/>
            <person name="Nusbaum C."/>
            <person name="Birren B."/>
        </authorList>
    </citation>
    <scope>NUCLEOTIDE SEQUENCE [LARGE SCALE GENOMIC DNA]</scope>
    <source>
        <strain evidence="4">PRA339</strain>
    </source>
</reference>
<dbReference type="HOGENOM" id="CLU_002546_4_0_1"/>
<dbReference type="Pfam" id="PF04571">
    <property type="entry name" value="Lipin_N"/>
    <property type="match status" value="1"/>
</dbReference>
<organism evidence="3 4">
    <name type="scientific">Anncaliia algerae PRA339</name>
    <dbReference type="NCBI Taxonomy" id="1288291"/>
    <lineage>
        <taxon>Eukaryota</taxon>
        <taxon>Fungi</taxon>
        <taxon>Fungi incertae sedis</taxon>
        <taxon>Microsporidia</taxon>
        <taxon>Tubulinosematoidea</taxon>
        <taxon>Tubulinosematidae</taxon>
        <taxon>Anncaliia</taxon>
    </lineage>
</organism>
<sequence length="666" mass="77983">MNYATGLFSSVLTLYTDINPSTLSGANDVIVVNNDGEYKCTPFELRFGKMDMFHITTRTIYLIVNNKMSDLSMTIVNNGEIFFLINQSQLKINCFEEIEEEEAHSDSEVIFKKRINKITWEKELAELENNFSPNFVQRNENIYSNLYIEKIRKENEKIRNYFHRPFVLPDLSKKYRTFLKLVNSYEYFSYLISNIRKLYHVLRGNWLFPGQKIGECELRGCKKSKIRFSLCGDNRTSSNLEEIFDGHEIVNLRNLDKIIVQISDCKNNIFYFDYLFFSEILFLVKNEIFRNQQQNIENYMKRNKEPCDFNFNDLNPFLKYELRHVLGINDVDFETFYDERLIKLLKDLQNVSSPEKRKERTISKEIKNQIKKELGIETDEEEIKEELDMEILRKGLHELLLCFERQQEKFKKWSFFKKAPQKKWSTQLTSDQLKRLNLKEGKNEVIFKLSGKDKKLYANIFLWDKNSKIIISDIDGTITKSDLKGHLYALVGSDWTHVGVAQFYTKLAENGYKFIYLTSRPLGQSKMTRYYLENINQEGYELPNGPIIHSTSGVLGALYRELILRSPEKFKIACLTKIKESFLGKNPFIAGFGNKPNDVITYKALNIHSSKIFIINPDGSVSLDLAKGLKGTHFSLNAFVNAMFPKVTDNLDFDNTYSDGCYWKNI</sequence>
<dbReference type="AlphaFoldDB" id="A0A059F482"/>
<dbReference type="InterPro" id="IPR023214">
    <property type="entry name" value="HAD_sf"/>
</dbReference>
<dbReference type="VEuPathDB" id="MicrosporidiaDB:H312_00713"/>
<evidence type="ECO:0000313" key="3">
    <source>
        <dbReference type="EMBL" id="KCZ81814.1"/>
    </source>
</evidence>
<protein>
    <recommendedName>
        <fullName evidence="2">LNS2/PITP domain-containing protein</fullName>
    </recommendedName>
</protein>
<proteinExistence type="inferred from homology"/>
<feature type="domain" description="LNS2/PITP" evidence="2">
    <location>
        <begin position="469"/>
        <end position="624"/>
    </location>
</feature>
<dbReference type="SMART" id="SM00775">
    <property type="entry name" value="LNS2"/>
    <property type="match status" value="1"/>
</dbReference>
<name>A0A059F482_9MICR</name>
<dbReference type="GO" id="GO:0008195">
    <property type="term" value="F:phosphatidate phosphatase activity"/>
    <property type="evidence" value="ECO:0007669"/>
    <property type="project" value="TreeGrafter"/>
</dbReference>
<dbReference type="Gene3D" id="3.40.50.1000">
    <property type="entry name" value="HAD superfamily/HAD-like"/>
    <property type="match status" value="1"/>
</dbReference>
<dbReference type="EMBL" id="KK365136">
    <property type="protein sequence ID" value="KCZ81814.1"/>
    <property type="molecule type" value="Genomic_DNA"/>
</dbReference>
<dbReference type="InterPro" id="IPR031315">
    <property type="entry name" value="LNS2/PITP"/>
</dbReference>
<evidence type="ECO:0000256" key="1">
    <source>
        <dbReference type="ARBA" id="ARBA00005476"/>
    </source>
</evidence>
<dbReference type="InterPro" id="IPR026058">
    <property type="entry name" value="LIPIN"/>
</dbReference>
<comment type="similarity">
    <text evidence="1">Belongs to the lipin family.</text>
</comment>
<dbReference type="InterPro" id="IPR036412">
    <property type="entry name" value="HAD-like_sf"/>
</dbReference>
<dbReference type="PANTHER" id="PTHR12181:SF12">
    <property type="entry name" value="PHOSPHATIDATE PHOSPHATASE"/>
    <property type="match status" value="1"/>
</dbReference>
<dbReference type="SUPFAM" id="SSF56784">
    <property type="entry name" value="HAD-like"/>
    <property type="match status" value="1"/>
</dbReference>
<dbReference type="OrthoDB" id="4567at2759"/>
<gene>
    <name evidence="3" type="ORF">H312_00713</name>
</gene>
<evidence type="ECO:0000259" key="2">
    <source>
        <dbReference type="SMART" id="SM00775"/>
    </source>
</evidence>
<dbReference type="Pfam" id="PF08235">
    <property type="entry name" value="LNS2"/>
    <property type="match status" value="1"/>
</dbReference>
<accession>A0A059F482</accession>
<dbReference type="InterPro" id="IPR013209">
    <property type="entry name" value="LNS2"/>
</dbReference>
<dbReference type="PANTHER" id="PTHR12181">
    <property type="entry name" value="LIPIN"/>
    <property type="match status" value="1"/>
</dbReference>
<dbReference type="InterPro" id="IPR007651">
    <property type="entry name" value="Lipin_N"/>
</dbReference>
<evidence type="ECO:0000313" key="4">
    <source>
        <dbReference type="Proteomes" id="UP000030655"/>
    </source>
</evidence>
<keyword evidence="4" id="KW-1185">Reference proteome</keyword>
<dbReference type="STRING" id="1288291.A0A059F482"/>